<dbReference type="Proteomes" id="UP001265259">
    <property type="component" value="Unassembled WGS sequence"/>
</dbReference>
<name>A0ABU3DIZ8_9RHOB</name>
<dbReference type="PROSITE" id="PS51733">
    <property type="entry name" value="BPL_LPL_CATALYTIC"/>
    <property type="match status" value="1"/>
</dbReference>
<evidence type="ECO:0000256" key="4">
    <source>
        <dbReference type="ARBA" id="ARBA00047846"/>
    </source>
</evidence>
<evidence type="ECO:0000256" key="3">
    <source>
        <dbReference type="ARBA" id="ARBA00024227"/>
    </source>
</evidence>
<dbReference type="PANTHER" id="PTHR12835">
    <property type="entry name" value="BIOTIN PROTEIN LIGASE"/>
    <property type="match status" value="1"/>
</dbReference>
<dbReference type="Pfam" id="PF03099">
    <property type="entry name" value="BPL_LplA_LipB"/>
    <property type="match status" value="1"/>
</dbReference>
<dbReference type="SUPFAM" id="SSF55681">
    <property type="entry name" value="Class II aaRS and biotin synthetases"/>
    <property type="match status" value="1"/>
</dbReference>
<sequence length="262" mass="27454">MFPDGVGRGYDTCVLEEVSSTMDAARERAGDLTRPLWVLAKRQTGARGRRGRAWRMPEGNFAATLALPLDRPAPEAALRSFTAALALDDALTAITGRPAALSLKWPNDVLLNGGKVAGILLESTAKGNLTSLLMIGVGINLAAAPDASEVEAGAVRPVSLVGETGHLAPPEEFLSLLGDAFAAREETLKSEGFAPIRTAWLARAARLGQTIHARTGTETLTGRFEGIDVTGALCLATEGGLITLPAADIHFAKPEIPNASLR</sequence>
<evidence type="ECO:0000256" key="1">
    <source>
        <dbReference type="ARBA" id="ARBA00022598"/>
    </source>
</evidence>
<evidence type="ECO:0000313" key="6">
    <source>
        <dbReference type="EMBL" id="MDT0683693.1"/>
    </source>
</evidence>
<reference evidence="6 7" key="1">
    <citation type="submission" date="2023-09" db="EMBL/GenBank/DDBJ databases">
        <authorList>
            <person name="Rey-Velasco X."/>
        </authorList>
    </citation>
    <scope>NUCLEOTIDE SEQUENCE [LARGE SCALE GENOMIC DNA]</scope>
    <source>
        <strain evidence="6 7">F158</strain>
    </source>
</reference>
<dbReference type="InterPro" id="IPR045864">
    <property type="entry name" value="aa-tRNA-synth_II/BPL/LPL"/>
</dbReference>
<dbReference type="RefSeq" id="WP_311692474.1">
    <property type="nucleotide sequence ID" value="NZ_JAVRHL010000003.1"/>
</dbReference>
<keyword evidence="7" id="KW-1185">Reference proteome</keyword>
<dbReference type="InterPro" id="IPR004408">
    <property type="entry name" value="Biotin_CoA_COase_ligase"/>
</dbReference>
<dbReference type="EMBL" id="JAVRHL010000003">
    <property type="protein sequence ID" value="MDT0683693.1"/>
    <property type="molecule type" value="Genomic_DNA"/>
</dbReference>
<feature type="domain" description="BPL/LPL catalytic" evidence="5">
    <location>
        <begin position="7"/>
        <end position="189"/>
    </location>
</feature>
<keyword evidence="1 6" id="KW-0436">Ligase</keyword>
<dbReference type="Gene3D" id="2.30.30.100">
    <property type="match status" value="1"/>
</dbReference>
<evidence type="ECO:0000256" key="2">
    <source>
        <dbReference type="ARBA" id="ARBA00023267"/>
    </source>
</evidence>
<dbReference type="EC" id="6.3.4.15" evidence="3"/>
<organism evidence="6 7">
    <name type="scientific">Tropicimonas omnivorans</name>
    <dbReference type="NCBI Taxonomy" id="3075590"/>
    <lineage>
        <taxon>Bacteria</taxon>
        <taxon>Pseudomonadati</taxon>
        <taxon>Pseudomonadota</taxon>
        <taxon>Alphaproteobacteria</taxon>
        <taxon>Rhodobacterales</taxon>
        <taxon>Roseobacteraceae</taxon>
        <taxon>Tropicimonas</taxon>
    </lineage>
</organism>
<keyword evidence="2" id="KW-0092">Biotin</keyword>
<dbReference type="Gene3D" id="3.30.930.10">
    <property type="entry name" value="Bira Bifunctional Protein, Domain 2"/>
    <property type="match status" value="1"/>
</dbReference>
<dbReference type="PANTHER" id="PTHR12835:SF5">
    <property type="entry name" value="BIOTIN--PROTEIN LIGASE"/>
    <property type="match status" value="1"/>
</dbReference>
<dbReference type="GO" id="GO:0004077">
    <property type="term" value="F:biotin--[biotin carboxyl-carrier protein] ligase activity"/>
    <property type="evidence" value="ECO:0007669"/>
    <property type="project" value="UniProtKB-EC"/>
</dbReference>
<dbReference type="NCBIfam" id="TIGR00121">
    <property type="entry name" value="birA_ligase"/>
    <property type="match status" value="1"/>
</dbReference>
<dbReference type="Pfam" id="PF02237">
    <property type="entry name" value="BPL_C"/>
    <property type="match status" value="1"/>
</dbReference>
<dbReference type="InterPro" id="IPR004143">
    <property type="entry name" value="BPL_LPL_catalytic"/>
</dbReference>
<dbReference type="InterPro" id="IPR003142">
    <property type="entry name" value="BPL_C"/>
</dbReference>
<comment type="catalytic activity">
    <reaction evidence="4">
        <text>biotin + L-lysyl-[protein] + ATP = N(6)-biotinyl-L-lysyl-[protein] + AMP + diphosphate + H(+)</text>
        <dbReference type="Rhea" id="RHEA:11756"/>
        <dbReference type="Rhea" id="RHEA-COMP:9752"/>
        <dbReference type="Rhea" id="RHEA-COMP:10505"/>
        <dbReference type="ChEBI" id="CHEBI:15378"/>
        <dbReference type="ChEBI" id="CHEBI:29969"/>
        <dbReference type="ChEBI" id="CHEBI:30616"/>
        <dbReference type="ChEBI" id="CHEBI:33019"/>
        <dbReference type="ChEBI" id="CHEBI:57586"/>
        <dbReference type="ChEBI" id="CHEBI:83144"/>
        <dbReference type="ChEBI" id="CHEBI:456215"/>
        <dbReference type="EC" id="6.3.4.15"/>
    </reaction>
</comment>
<evidence type="ECO:0000259" key="5">
    <source>
        <dbReference type="PROSITE" id="PS51733"/>
    </source>
</evidence>
<accession>A0ABU3DIZ8</accession>
<proteinExistence type="predicted"/>
<comment type="caution">
    <text evidence="6">The sequence shown here is derived from an EMBL/GenBank/DDBJ whole genome shotgun (WGS) entry which is preliminary data.</text>
</comment>
<gene>
    <name evidence="6" type="ORF">RM543_13455</name>
</gene>
<evidence type="ECO:0000313" key="7">
    <source>
        <dbReference type="Proteomes" id="UP001265259"/>
    </source>
</evidence>
<protein>
    <recommendedName>
        <fullName evidence="3">biotin--[biotin carboxyl-carrier protein] ligase</fullName>
        <ecNumber evidence="3">6.3.4.15</ecNumber>
    </recommendedName>
</protein>